<evidence type="ECO:0000259" key="2">
    <source>
        <dbReference type="PROSITE" id="PS50850"/>
    </source>
</evidence>
<feature type="transmembrane region" description="Helical" evidence="1">
    <location>
        <begin position="104"/>
        <end position="122"/>
    </location>
</feature>
<organism evidence="3">
    <name type="scientific">marine metagenome</name>
    <dbReference type="NCBI Taxonomy" id="408172"/>
    <lineage>
        <taxon>unclassified sequences</taxon>
        <taxon>metagenomes</taxon>
        <taxon>ecological metagenomes</taxon>
    </lineage>
</organism>
<dbReference type="PANTHER" id="PTHR23534">
    <property type="entry name" value="MFS PERMEASE"/>
    <property type="match status" value="1"/>
</dbReference>
<dbReference type="GO" id="GO:0022857">
    <property type="term" value="F:transmembrane transporter activity"/>
    <property type="evidence" value="ECO:0007669"/>
    <property type="project" value="InterPro"/>
</dbReference>
<feature type="transmembrane region" description="Helical" evidence="1">
    <location>
        <begin position="216"/>
        <end position="238"/>
    </location>
</feature>
<protein>
    <recommendedName>
        <fullName evidence="2">Major facilitator superfamily (MFS) profile domain-containing protein</fullName>
    </recommendedName>
</protein>
<dbReference type="Pfam" id="PF07690">
    <property type="entry name" value="MFS_1"/>
    <property type="match status" value="1"/>
</dbReference>
<keyword evidence="1" id="KW-0812">Transmembrane</keyword>
<feature type="transmembrane region" description="Helical" evidence="1">
    <location>
        <begin position="7"/>
        <end position="27"/>
    </location>
</feature>
<accession>A0A383B927</accession>
<feature type="transmembrane region" description="Helical" evidence="1">
    <location>
        <begin position="65"/>
        <end position="84"/>
    </location>
</feature>
<dbReference type="EMBL" id="UINC01198121">
    <property type="protein sequence ID" value="SVE15938.1"/>
    <property type="molecule type" value="Genomic_DNA"/>
</dbReference>
<keyword evidence="1" id="KW-0472">Membrane</keyword>
<feature type="transmembrane region" description="Helical" evidence="1">
    <location>
        <begin position="33"/>
        <end position="53"/>
    </location>
</feature>
<sequence>MSKTGRKFGFVFSSIITSLAALLASYAVSKNLFFYYCLSNLLIGIGFAFTAQYRFAAAESVSKKFIPTAISIILFSSLIGALIGPNVATFTKNFISTSVYSGSYIFLSLLTIIPFFLLLFYVNENNKRNDEVILNNNSRSYFALISQPRFSQAIISSAIGYVTMSFLMTATPISMHLFDHISIGKTGFVIQMHIFGMFLPSLVTGNLIKKYGHSKIMYFGVIILLICILINFINQSFYNYLFGLLFL</sequence>
<evidence type="ECO:0000256" key="1">
    <source>
        <dbReference type="SAM" id="Phobius"/>
    </source>
</evidence>
<reference evidence="3" key="1">
    <citation type="submission" date="2018-05" db="EMBL/GenBank/DDBJ databases">
        <authorList>
            <person name="Lanie J.A."/>
            <person name="Ng W.-L."/>
            <person name="Kazmierczak K.M."/>
            <person name="Andrzejewski T.M."/>
            <person name="Davidsen T.M."/>
            <person name="Wayne K.J."/>
            <person name="Tettelin H."/>
            <person name="Glass J.I."/>
            <person name="Rusch D."/>
            <person name="Podicherti R."/>
            <person name="Tsui H.-C.T."/>
            <person name="Winkler M.E."/>
        </authorList>
    </citation>
    <scope>NUCLEOTIDE SEQUENCE</scope>
</reference>
<feature type="domain" description="Major facilitator superfamily (MFS) profile" evidence="2">
    <location>
        <begin position="1"/>
        <end position="247"/>
    </location>
</feature>
<feature type="transmembrane region" description="Helical" evidence="1">
    <location>
        <begin position="158"/>
        <end position="178"/>
    </location>
</feature>
<dbReference type="SUPFAM" id="SSF103473">
    <property type="entry name" value="MFS general substrate transporter"/>
    <property type="match status" value="1"/>
</dbReference>
<dbReference type="InterPro" id="IPR020846">
    <property type="entry name" value="MFS_dom"/>
</dbReference>
<dbReference type="Gene3D" id="1.20.1250.20">
    <property type="entry name" value="MFS general substrate transporter like domains"/>
    <property type="match status" value="1"/>
</dbReference>
<feature type="non-terminal residue" evidence="3">
    <location>
        <position position="247"/>
    </location>
</feature>
<dbReference type="PANTHER" id="PTHR23534:SF1">
    <property type="entry name" value="MAJOR FACILITATOR SUPERFAMILY PROTEIN"/>
    <property type="match status" value="1"/>
</dbReference>
<dbReference type="AlphaFoldDB" id="A0A383B927"/>
<gene>
    <name evidence="3" type="ORF">METZ01_LOCUS468792</name>
</gene>
<dbReference type="PROSITE" id="PS50850">
    <property type="entry name" value="MFS"/>
    <property type="match status" value="1"/>
</dbReference>
<name>A0A383B927_9ZZZZ</name>
<proteinExistence type="predicted"/>
<keyword evidence="1" id="KW-1133">Transmembrane helix</keyword>
<feature type="transmembrane region" description="Helical" evidence="1">
    <location>
        <begin position="190"/>
        <end position="209"/>
    </location>
</feature>
<evidence type="ECO:0000313" key="3">
    <source>
        <dbReference type="EMBL" id="SVE15938.1"/>
    </source>
</evidence>
<dbReference type="InterPro" id="IPR036259">
    <property type="entry name" value="MFS_trans_sf"/>
</dbReference>
<dbReference type="InterPro" id="IPR011701">
    <property type="entry name" value="MFS"/>
</dbReference>